<dbReference type="EC" id="4.-.-.-" evidence="5"/>
<evidence type="ECO:0000256" key="6">
    <source>
        <dbReference type="PIRSR" id="PIRSR006113-1"/>
    </source>
</evidence>
<dbReference type="GO" id="GO:0046872">
    <property type="term" value="F:metal ion binding"/>
    <property type="evidence" value="ECO:0007669"/>
    <property type="project" value="UniProtKB-KW"/>
</dbReference>
<evidence type="ECO:0000256" key="3">
    <source>
        <dbReference type="ARBA" id="ARBA00018141"/>
    </source>
</evidence>
<dbReference type="PANTHER" id="PTHR12589">
    <property type="entry name" value="PYRUVOYL TETRAHYDROBIOPTERIN SYNTHASE"/>
    <property type="match status" value="1"/>
</dbReference>
<name>A0A419EQB6_9BACT</name>
<feature type="active site" description="Proton acceptor" evidence="6">
    <location>
        <position position="36"/>
    </location>
</feature>
<evidence type="ECO:0000313" key="9">
    <source>
        <dbReference type="Proteomes" id="UP000285961"/>
    </source>
</evidence>
<dbReference type="SUPFAM" id="SSF55620">
    <property type="entry name" value="Tetrahydrobiopterin biosynthesis enzymes-like"/>
    <property type="match status" value="1"/>
</dbReference>
<organism evidence="8 9">
    <name type="scientific">Candidatus Abyssobacteria bacterium SURF_17</name>
    <dbReference type="NCBI Taxonomy" id="2093361"/>
    <lineage>
        <taxon>Bacteria</taxon>
        <taxon>Pseudomonadati</taxon>
        <taxon>Candidatus Hydrogenedentota</taxon>
        <taxon>Candidatus Abyssobacteria</taxon>
    </lineage>
</organism>
<dbReference type="Pfam" id="PF01242">
    <property type="entry name" value="PTPS"/>
    <property type="match status" value="1"/>
</dbReference>
<dbReference type="Gene3D" id="3.30.479.10">
    <property type="entry name" value="6-pyruvoyl tetrahydropterin synthase/QueD"/>
    <property type="match status" value="1"/>
</dbReference>
<dbReference type="EMBL" id="QZKI01000125">
    <property type="protein sequence ID" value="RJP65508.1"/>
    <property type="molecule type" value="Genomic_DNA"/>
</dbReference>
<evidence type="ECO:0000256" key="2">
    <source>
        <dbReference type="ARBA" id="ARBA00008900"/>
    </source>
</evidence>
<dbReference type="PIRSF" id="PIRSF006113">
    <property type="entry name" value="PTP_synth"/>
    <property type="match status" value="1"/>
</dbReference>
<evidence type="ECO:0000313" key="8">
    <source>
        <dbReference type="EMBL" id="RJP65508.1"/>
    </source>
</evidence>
<keyword evidence="5" id="KW-0456">Lyase</keyword>
<feature type="active site" description="Charge relay system" evidence="6">
    <location>
        <position position="125"/>
    </location>
</feature>
<dbReference type="PANTHER" id="PTHR12589:SF8">
    <property type="entry name" value="6-CARBOXY-5,6,7,8-TETRAHYDROPTERIN SYNTHASE"/>
    <property type="match status" value="1"/>
</dbReference>
<dbReference type="InterPro" id="IPR038418">
    <property type="entry name" value="6-PTP_synth/QueD_sf"/>
</dbReference>
<keyword evidence="5 7" id="KW-0862">Zinc</keyword>
<feature type="binding site" evidence="7">
    <location>
        <position position="42"/>
    </location>
    <ligand>
        <name>Zn(2+)</name>
        <dbReference type="ChEBI" id="CHEBI:29105"/>
    </ligand>
</feature>
<comment type="cofactor">
    <cofactor evidence="5 7">
        <name>Zn(2+)</name>
        <dbReference type="ChEBI" id="CHEBI:29105"/>
    </cofactor>
    <text evidence="5 7">Binds 1 zinc ion per subunit.</text>
</comment>
<feature type="binding site" evidence="7">
    <location>
        <position position="27"/>
    </location>
    <ligand>
        <name>Zn(2+)</name>
        <dbReference type="ChEBI" id="CHEBI:29105"/>
    </ligand>
</feature>
<dbReference type="GO" id="GO:0070497">
    <property type="term" value="F:6-carboxytetrahydropterin synthase activity"/>
    <property type="evidence" value="ECO:0007669"/>
    <property type="project" value="UniProtKB-EC"/>
</dbReference>
<keyword evidence="5 7" id="KW-0479">Metal-binding</keyword>
<dbReference type="AlphaFoldDB" id="A0A419EQB6"/>
<feature type="active site" description="Charge relay system" evidence="6">
    <location>
        <position position="80"/>
    </location>
</feature>
<comment type="similarity">
    <text evidence="2 5">Belongs to the PTPS family. QueD subfamily.</text>
</comment>
<evidence type="ECO:0000256" key="5">
    <source>
        <dbReference type="PIRNR" id="PIRNR006113"/>
    </source>
</evidence>
<dbReference type="InterPro" id="IPR007115">
    <property type="entry name" value="6-PTP_synth/QueD"/>
</dbReference>
<feature type="binding site" evidence="7">
    <location>
        <position position="40"/>
    </location>
    <ligand>
        <name>Zn(2+)</name>
        <dbReference type="ChEBI" id="CHEBI:29105"/>
    </ligand>
</feature>
<accession>A0A419EQB6</accession>
<dbReference type="Proteomes" id="UP000285961">
    <property type="component" value="Unassembled WGS sequence"/>
</dbReference>
<evidence type="ECO:0000256" key="4">
    <source>
        <dbReference type="ARBA" id="ARBA00048807"/>
    </source>
</evidence>
<comment type="catalytic activity">
    <reaction evidence="4 5">
        <text>7,8-dihydroneopterin 3'-triphosphate + H2O = 6-carboxy-5,6,7,8-tetrahydropterin + triphosphate + acetaldehyde + 2 H(+)</text>
        <dbReference type="Rhea" id="RHEA:27966"/>
        <dbReference type="ChEBI" id="CHEBI:15343"/>
        <dbReference type="ChEBI" id="CHEBI:15377"/>
        <dbReference type="ChEBI" id="CHEBI:15378"/>
        <dbReference type="ChEBI" id="CHEBI:18036"/>
        <dbReference type="ChEBI" id="CHEBI:58462"/>
        <dbReference type="ChEBI" id="CHEBI:61032"/>
        <dbReference type="EC" id="4.1.2.50"/>
    </reaction>
</comment>
<gene>
    <name evidence="8" type="primary">queD</name>
    <name evidence="8" type="ORF">C4532_17400</name>
</gene>
<sequence length="141" mass="15388">MGKNSCADGEGDSMYELTVTCTFSAAHSLRGYEGPCSRLHGHNWVIEVVVSGETLQQNGILLDFADLKKATADAVSCLDHANLNEVPPFDAANPTSENLARWIYEQVGKRINTAACTVKRVNIREAETSCASYFEETVENT</sequence>
<dbReference type="UniPathway" id="UPA00391"/>
<dbReference type="GO" id="GO:0008616">
    <property type="term" value="P:tRNA queuosine(34) biosynthetic process"/>
    <property type="evidence" value="ECO:0007669"/>
    <property type="project" value="UniProtKB-KW"/>
</dbReference>
<evidence type="ECO:0000256" key="7">
    <source>
        <dbReference type="PIRSR" id="PIRSR006113-2"/>
    </source>
</evidence>
<comment type="caution">
    <text evidence="8">The sequence shown here is derived from an EMBL/GenBank/DDBJ whole genome shotgun (WGS) entry which is preliminary data.</text>
</comment>
<keyword evidence="5" id="KW-0671">Queuosine biosynthesis</keyword>
<comment type="pathway">
    <text evidence="1 5">Purine metabolism; 7-cyano-7-deazaguanine biosynthesis.</text>
</comment>
<reference evidence="8 9" key="1">
    <citation type="journal article" date="2017" name="ISME J.">
        <title>Energy and carbon metabolisms in a deep terrestrial subsurface fluid microbial community.</title>
        <authorList>
            <person name="Momper L."/>
            <person name="Jungbluth S.P."/>
            <person name="Lee M.D."/>
            <person name="Amend J.P."/>
        </authorList>
    </citation>
    <scope>NUCLEOTIDE SEQUENCE [LARGE SCALE GENOMIC DNA]</scope>
    <source>
        <strain evidence="8">SURF_17</strain>
    </source>
</reference>
<protein>
    <recommendedName>
        <fullName evidence="3 5">6-carboxy-5,6,7,8-tetrahydropterin synthase</fullName>
        <ecNumber evidence="5">4.-.-.-</ecNumber>
    </recommendedName>
</protein>
<evidence type="ECO:0000256" key="1">
    <source>
        <dbReference type="ARBA" id="ARBA00005061"/>
    </source>
</evidence>
<proteinExistence type="inferred from homology"/>
<dbReference type="NCBIfam" id="TIGR03367">
    <property type="entry name" value="queuosine_QueD"/>
    <property type="match status" value="1"/>
</dbReference>